<dbReference type="EMBL" id="CP020465">
    <property type="protein sequence ID" value="ASP47105.1"/>
    <property type="molecule type" value="Genomic_DNA"/>
</dbReference>
<evidence type="ECO:0000313" key="1">
    <source>
        <dbReference type="EMBL" id="ASP47105.1"/>
    </source>
</evidence>
<evidence type="ECO:0000313" key="2">
    <source>
        <dbReference type="Proteomes" id="UP000202259"/>
    </source>
</evidence>
<protein>
    <submittedName>
        <fullName evidence="1">Uncharacterized protein</fullName>
    </submittedName>
</protein>
<accession>A0A222G5C3</accession>
<name>A0A222G5C3_9GAMM</name>
<gene>
    <name evidence="1" type="ORF">B5D82_04560</name>
</gene>
<proteinExistence type="predicted"/>
<keyword evidence="2" id="KW-1185">Reference proteome</keyword>
<dbReference type="SUPFAM" id="SSF53850">
    <property type="entry name" value="Periplasmic binding protein-like II"/>
    <property type="match status" value="1"/>
</dbReference>
<sequence length="275" mass="31144">MEYMTRSKIWIILRNINILFLICVSVPVLAADKLVFATHVRPPLSLYLKEVIQESLKPYAIEVKVIEMPGSRVISQVNGGYADGDLSRVINFKDISDADTSNYRLVNEPIVLTEIVMITLAKKEIIRPITWETINQDKVSFLRGSKTIRKYLNIENRVAVSSNTQVLEMVANKRVNSAIMFASVAKNMLNQSPELNSKLMIQSPPVLSFHLFTYLNKKHADLIPKLELSLKQLKDDGFLENTANKYQVTAASAETFSAVSLLQKINHDKPMQHKE</sequence>
<dbReference type="AlphaFoldDB" id="A0A222G5C3"/>
<reference evidence="1 2" key="1">
    <citation type="submission" date="2017-08" db="EMBL/GenBank/DDBJ databases">
        <title>Complete genome of Colwellia sp. NB097-1, a psychrophile bacterium ioslated from Bering Sea.</title>
        <authorList>
            <person name="Chen X."/>
        </authorList>
    </citation>
    <scope>NUCLEOTIDE SEQUENCE [LARGE SCALE GENOMIC DNA]</scope>
    <source>
        <strain evidence="1 2">NB097-1</strain>
    </source>
</reference>
<dbReference type="Proteomes" id="UP000202259">
    <property type="component" value="Chromosome"/>
</dbReference>
<organism evidence="1 2">
    <name type="scientific">Cognaticolwellia beringensis</name>
    <dbReference type="NCBI Taxonomy" id="1967665"/>
    <lineage>
        <taxon>Bacteria</taxon>
        <taxon>Pseudomonadati</taxon>
        <taxon>Pseudomonadota</taxon>
        <taxon>Gammaproteobacteria</taxon>
        <taxon>Alteromonadales</taxon>
        <taxon>Colwelliaceae</taxon>
        <taxon>Cognaticolwellia</taxon>
    </lineage>
</organism>
<dbReference type="Gene3D" id="3.40.190.10">
    <property type="entry name" value="Periplasmic binding protein-like II"/>
    <property type="match status" value="2"/>
</dbReference>
<dbReference type="KEGG" id="cber:B5D82_04560"/>